<feature type="compositionally biased region" description="Low complexity" evidence="1">
    <location>
        <begin position="159"/>
        <end position="173"/>
    </location>
</feature>
<dbReference type="Proteomes" id="UP000000763">
    <property type="component" value="Chromosome 9"/>
</dbReference>
<reference evidence="2" key="1">
    <citation type="submission" date="2002-09" db="EMBL/GenBank/DDBJ databases">
        <title>Oryza sativa nipponbare(GA3) genomic DNA, chromosome 9, BAC clone:OSJNBa0038I09.</title>
        <authorList>
            <person name="Sasaki T."/>
            <person name="Matsumoto T."/>
            <person name="Katayose Y."/>
        </authorList>
    </citation>
    <scope>NUCLEOTIDE SEQUENCE</scope>
</reference>
<dbReference type="EMBL" id="AP005892">
    <property type="protein sequence ID" value="BAD23692.1"/>
    <property type="molecule type" value="Genomic_DNA"/>
</dbReference>
<feature type="compositionally biased region" description="Polar residues" evidence="1">
    <location>
        <begin position="1"/>
        <end position="19"/>
    </location>
</feature>
<evidence type="ECO:0000313" key="3">
    <source>
        <dbReference type="EMBL" id="BAD23692.1"/>
    </source>
</evidence>
<feature type="region of interest" description="Disordered" evidence="1">
    <location>
        <begin position="1"/>
        <end position="23"/>
    </location>
</feature>
<feature type="region of interest" description="Disordered" evidence="1">
    <location>
        <begin position="121"/>
        <end position="174"/>
    </location>
</feature>
<evidence type="ECO:0000313" key="4">
    <source>
        <dbReference type="Proteomes" id="UP000000763"/>
    </source>
</evidence>
<sequence length="273" mass="30150">MPASTRFPSTAIGTTSPPCNLSPPLAAELRPPLLATLATAKPRHRHSRLHRSKPSTGHRLVPLIHHRAALPSTNQSHRRHFRLRPRRAASSVRPVLCRRPPRYRSHRPWLSNPSVFAGRRWTHLPVPPGPSDHRPPVPAHGTPPNRRRRCLPEERRRLFPSPATSRSASSARTLGEPLLPLPFPFACIATARERRRLPAARRRSAPPAAASGGRTLPSTMARPSRFHAVPVPQPRRLVAVRSALGRSGPSVPVDRRWTASVVPVHGGSTPLCR</sequence>
<reference evidence="4" key="4">
    <citation type="journal article" date="2008" name="Nucleic Acids Res.">
        <title>The rice annotation project database (RAP-DB): 2008 update.</title>
        <authorList>
            <consortium name="The rice annotation project (RAP)"/>
        </authorList>
    </citation>
    <scope>GENOME REANNOTATION</scope>
    <source>
        <strain evidence="4">cv. Nipponbare</strain>
    </source>
</reference>
<proteinExistence type="predicted"/>
<dbReference type="AlphaFoldDB" id="Q6K2C4"/>
<accession>Q6K2C4</accession>
<feature type="region of interest" description="Disordered" evidence="1">
    <location>
        <begin position="197"/>
        <end position="224"/>
    </location>
</feature>
<evidence type="ECO:0000256" key="1">
    <source>
        <dbReference type="SAM" id="MobiDB-lite"/>
    </source>
</evidence>
<reference evidence="3" key="2">
    <citation type="submission" date="2002-11" db="EMBL/GenBank/DDBJ databases">
        <title>Oryza sativa nipponbare(GA3) genomic DNA, chromosome 9, BAC clone:OSJNBa0011D16.</title>
        <authorList>
            <person name="Sasaki T."/>
            <person name="Matsumoto T."/>
            <person name="Katayose Y."/>
        </authorList>
    </citation>
    <scope>NUCLEOTIDE SEQUENCE</scope>
</reference>
<protein>
    <submittedName>
        <fullName evidence="3">Uncharacterized protein</fullName>
    </submittedName>
</protein>
<reference evidence="4" key="3">
    <citation type="journal article" date="2005" name="Nature">
        <title>The map-based sequence of the rice genome.</title>
        <authorList>
            <consortium name="International rice genome sequencing project (IRGSP)"/>
            <person name="Matsumoto T."/>
            <person name="Wu J."/>
            <person name="Kanamori H."/>
            <person name="Katayose Y."/>
            <person name="Fujisawa M."/>
            <person name="Namiki N."/>
            <person name="Mizuno H."/>
            <person name="Yamamoto K."/>
            <person name="Antonio B.A."/>
            <person name="Baba T."/>
            <person name="Sakata K."/>
            <person name="Nagamura Y."/>
            <person name="Aoki H."/>
            <person name="Arikawa K."/>
            <person name="Arita K."/>
            <person name="Bito T."/>
            <person name="Chiden Y."/>
            <person name="Fujitsuka N."/>
            <person name="Fukunaka R."/>
            <person name="Hamada M."/>
            <person name="Harada C."/>
            <person name="Hayashi A."/>
            <person name="Hijishita S."/>
            <person name="Honda M."/>
            <person name="Hosokawa S."/>
            <person name="Ichikawa Y."/>
            <person name="Idonuma A."/>
            <person name="Iijima M."/>
            <person name="Ikeda M."/>
            <person name="Ikeno M."/>
            <person name="Ito K."/>
            <person name="Ito S."/>
            <person name="Ito T."/>
            <person name="Ito Y."/>
            <person name="Ito Y."/>
            <person name="Iwabuchi A."/>
            <person name="Kamiya K."/>
            <person name="Karasawa W."/>
            <person name="Kurita K."/>
            <person name="Katagiri S."/>
            <person name="Kikuta A."/>
            <person name="Kobayashi H."/>
            <person name="Kobayashi N."/>
            <person name="Machita K."/>
            <person name="Maehara T."/>
            <person name="Masukawa M."/>
            <person name="Mizubayashi T."/>
            <person name="Mukai Y."/>
            <person name="Nagasaki H."/>
            <person name="Nagata Y."/>
            <person name="Naito S."/>
            <person name="Nakashima M."/>
            <person name="Nakama Y."/>
            <person name="Nakamichi Y."/>
            <person name="Nakamura M."/>
            <person name="Meguro A."/>
            <person name="Negishi M."/>
            <person name="Ohta I."/>
            <person name="Ohta T."/>
            <person name="Okamoto M."/>
            <person name="Ono N."/>
            <person name="Saji S."/>
            <person name="Sakaguchi M."/>
            <person name="Sakai K."/>
            <person name="Shibata M."/>
            <person name="Shimokawa T."/>
            <person name="Song J."/>
            <person name="Takazaki Y."/>
            <person name="Terasawa K."/>
            <person name="Tsugane M."/>
            <person name="Tsuji K."/>
            <person name="Ueda S."/>
            <person name="Waki K."/>
            <person name="Yamagata H."/>
            <person name="Yamamoto M."/>
            <person name="Yamamoto S."/>
            <person name="Yamane H."/>
            <person name="Yoshiki S."/>
            <person name="Yoshihara R."/>
            <person name="Yukawa K."/>
            <person name="Zhong H."/>
            <person name="Yano M."/>
            <person name="Yuan Q."/>
            <person name="Ouyang S."/>
            <person name="Liu J."/>
            <person name="Jones K.M."/>
            <person name="Gansberger K."/>
            <person name="Moffat K."/>
            <person name="Hill J."/>
            <person name="Bera J."/>
            <person name="Fadrosh D."/>
            <person name="Jin S."/>
            <person name="Johri S."/>
            <person name="Kim M."/>
            <person name="Overton L."/>
            <person name="Reardon M."/>
            <person name="Tsitrin T."/>
            <person name="Vuong H."/>
            <person name="Weaver B."/>
            <person name="Ciecko A."/>
            <person name="Tallon L."/>
            <person name="Jackson J."/>
            <person name="Pai G."/>
            <person name="Aken S.V."/>
            <person name="Utterback T."/>
            <person name="Reidmuller S."/>
            <person name="Feldblyum T."/>
            <person name="Hsiao J."/>
            <person name="Zismann V."/>
            <person name="Iobst S."/>
            <person name="de Vazeille A.R."/>
            <person name="Buell C.R."/>
            <person name="Ying K."/>
            <person name="Li Y."/>
            <person name="Lu T."/>
            <person name="Huang Y."/>
            <person name="Zhao Q."/>
            <person name="Feng Q."/>
            <person name="Zhang L."/>
            <person name="Zhu J."/>
            <person name="Weng Q."/>
            <person name="Mu J."/>
            <person name="Lu Y."/>
            <person name="Fan D."/>
            <person name="Liu Y."/>
            <person name="Guan J."/>
            <person name="Zhang Y."/>
            <person name="Yu S."/>
            <person name="Liu X."/>
            <person name="Zhang Y."/>
            <person name="Hong G."/>
            <person name="Han B."/>
            <person name="Choisne N."/>
            <person name="Demange N."/>
            <person name="Orjeda G."/>
            <person name="Samain S."/>
            <person name="Cattolico L."/>
            <person name="Pelletier E."/>
            <person name="Couloux A."/>
            <person name="Segurens B."/>
            <person name="Wincker P."/>
            <person name="D'Hont A."/>
            <person name="Scarpelli C."/>
            <person name="Weissenbach J."/>
            <person name="Salanoubat M."/>
            <person name="Quetier F."/>
            <person name="Yu Y."/>
            <person name="Kim H.R."/>
            <person name="Rambo T."/>
            <person name="Currie J."/>
            <person name="Collura K."/>
            <person name="Luo M."/>
            <person name="Yang T."/>
            <person name="Ammiraju J.S.S."/>
            <person name="Engler F."/>
            <person name="Soderlund C."/>
            <person name="Wing R.A."/>
            <person name="Palmer L.E."/>
            <person name="de la Bastide M."/>
            <person name="Spiegel L."/>
            <person name="Nascimento L."/>
            <person name="Zutavern T."/>
            <person name="O'Shaughnessy A."/>
            <person name="Dike S."/>
            <person name="Dedhia N."/>
            <person name="Preston R."/>
            <person name="Balija V."/>
            <person name="McCombie W.R."/>
            <person name="Chow T."/>
            <person name="Chen H."/>
            <person name="Chung M."/>
            <person name="Chen C."/>
            <person name="Shaw J."/>
            <person name="Wu H."/>
            <person name="Hsiao K."/>
            <person name="Chao Y."/>
            <person name="Chu M."/>
            <person name="Cheng C."/>
            <person name="Hour A."/>
            <person name="Lee P."/>
            <person name="Lin S."/>
            <person name="Lin Y."/>
            <person name="Liou J."/>
            <person name="Liu S."/>
            <person name="Hsing Y."/>
            <person name="Raghuvanshi S."/>
            <person name="Mohanty A."/>
            <person name="Bharti A.K."/>
            <person name="Gaur A."/>
            <person name="Gupta V."/>
            <person name="Kumar D."/>
            <person name="Ravi V."/>
            <person name="Vij S."/>
            <person name="Kapur A."/>
            <person name="Khurana P."/>
            <person name="Khurana P."/>
            <person name="Khurana J.P."/>
            <person name="Tyagi A.K."/>
            <person name="Gaikwad K."/>
            <person name="Singh A."/>
            <person name="Dalal V."/>
            <person name="Srivastava S."/>
            <person name="Dixit A."/>
            <person name="Pal A.K."/>
            <person name="Ghazi I.A."/>
            <person name="Yadav M."/>
            <person name="Pandit A."/>
            <person name="Bhargava A."/>
            <person name="Sureshbabu K."/>
            <person name="Batra K."/>
            <person name="Sharma T.R."/>
            <person name="Mohapatra T."/>
            <person name="Singh N.K."/>
            <person name="Messing J."/>
            <person name="Nelson A.B."/>
            <person name="Fuks G."/>
            <person name="Kavchok S."/>
            <person name="Keizer G."/>
            <person name="Linton E."/>
            <person name="Llaca V."/>
            <person name="Song R."/>
            <person name="Tanyolac B."/>
            <person name="Young S."/>
            <person name="Ho-Il K."/>
            <person name="Hahn J.H."/>
            <person name="Sangsakoo G."/>
            <person name="Vanavichit A."/>
            <person name="de Mattos Luiz.A.T."/>
            <person name="Zimmer P.D."/>
            <person name="Malone G."/>
            <person name="Dellagostin O."/>
            <person name="de Oliveira A.C."/>
            <person name="Bevan M."/>
            <person name="Bancroft I."/>
            <person name="Minx P."/>
            <person name="Cordum H."/>
            <person name="Wilson R."/>
            <person name="Cheng Z."/>
            <person name="Jin W."/>
            <person name="Jiang J."/>
            <person name="Leong S.A."/>
            <person name="Iwama H."/>
            <person name="Gojobori T."/>
            <person name="Itoh T."/>
            <person name="Niimura Y."/>
            <person name="Fujii Y."/>
            <person name="Habara T."/>
            <person name="Sakai H."/>
            <person name="Sato Y."/>
            <person name="Wilson G."/>
            <person name="Kumar K."/>
            <person name="McCouch S."/>
            <person name="Juretic N."/>
            <person name="Hoen D."/>
            <person name="Wright S."/>
            <person name="Bruskiewich R."/>
            <person name="Bureau T."/>
            <person name="Miyao A."/>
            <person name="Hirochika H."/>
            <person name="Nishikawa T."/>
            <person name="Kadowaki K."/>
            <person name="Sugiura M."/>
            <person name="Burr B."/>
            <person name="Sasaki T."/>
        </authorList>
    </citation>
    <scope>NUCLEOTIDE SEQUENCE [LARGE SCALE GENOMIC DNA]</scope>
    <source>
        <strain evidence="4">cv. Nipponbare</strain>
    </source>
</reference>
<evidence type="ECO:0000313" key="2">
    <source>
        <dbReference type="EMBL" id="BAD23517.1"/>
    </source>
</evidence>
<gene>
    <name evidence="3" type="ORF">OSJNBa0011D16.14</name>
    <name evidence="2" type="ORF">OSJNBa0038I09.26</name>
</gene>
<feature type="compositionally biased region" description="Low complexity" evidence="1">
    <location>
        <begin position="205"/>
        <end position="215"/>
    </location>
</feature>
<name>Q6K2C4_ORYSJ</name>
<organism evidence="3 4">
    <name type="scientific">Oryza sativa subsp. japonica</name>
    <name type="common">Rice</name>
    <dbReference type="NCBI Taxonomy" id="39947"/>
    <lineage>
        <taxon>Eukaryota</taxon>
        <taxon>Viridiplantae</taxon>
        <taxon>Streptophyta</taxon>
        <taxon>Embryophyta</taxon>
        <taxon>Tracheophyta</taxon>
        <taxon>Spermatophyta</taxon>
        <taxon>Magnoliopsida</taxon>
        <taxon>Liliopsida</taxon>
        <taxon>Poales</taxon>
        <taxon>Poaceae</taxon>
        <taxon>BOP clade</taxon>
        <taxon>Oryzoideae</taxon>
        <taxon>Oryzeae</taxon>
        <taxon>Oryzinae</taxon>
        <taxon>Oryza</taxon>
        <taxon>Oryza sativa</taxon>
    </lineage>
</organism>
<dbReference type="EMBL" id="AP005727">
    <property type="protein sequence ID" value="BAD23517.1"/>
    <property type="molecule type" value="Genomic_DNA"/>
</dbReference>